<dbReference type="SUPFAM" id="SSF53474">
    <property type="entry name" value="alpha/beta-Hydrolases"/>
    <property type="match status" value="1"/>
</dbReference>
<protein>
    <submittedName>
        <fullName evidence="1">DUF2974 domain-containing protein</fullName>
    </submittedName>
</protein>
<dbReference type="InterPro" id="IPR024499">
    <property type="entry name" value="Mbeg1-like"/>
</dbReference>
<gene>
    <name evidence="1" type="ORF">IAC58_06065</name>
</gene>
<sequence length="385" mass="45038">MKYNVSYLFSYLERVGNYDFNELNFNIIDALIFANLSYYHFYFMLDKENYELTIKEATHIYFLYPELVKKADIETPRNRFLKVLVRTKRFKDLKIFNFEREISKKSEKQFCSLSVKISHNTIYVSFSGTDLSIIGWKEDFNLSYLDTIPSQISAKNYVNKLKLKGIKNLYLGGHSKGGNLALYASYFSYKRVKNKIVNVFNFDGPGLNIKVNDEITKNKIITIVPSMSIFGMVFNNPLDTYIISSSTKGLLQHDLFSWIIDKNNHFIFATYLSSTSKTLNIAISKYVKDLPKEERKEFINLCYLLIKGTKAKDIIEFRSNLVKTLIGLIKTYNKLNEIEKTTIKKCLRLIIKLLIEESKNFKEEKESREVINIKGESRFDYFKTS</sequence>
<dbReference type="Proteomes" id="UP000823613">
    <property type="component" value="Unassembled WGS sequence"/>
</dbReference>
<evidence type="ECO:0000313" key="2">
    <source>
        <dbReference type="Proteomes" id="UP000823613"/>
    </source>
</evidence>
<dbReference type="InterPro" id="IPR029058">
    <property type="entry name" value="AB_hydrolase_fold"/>
</dbReference>
<accession>A0A9D9DI19</accession>
<name>A0A9D9DI19_9BACL</name>
<organism evidence="1 2">
    <name type="scientific">Candidatus Onthovivens merdipullorum</name>
    <dbReference type="NCBI Taxonomy" id="2840889"/>
    <lineage>
        <taxon>Bacteria</taxon>
        <taxon>Bacillati</taxon>
        <taxon>Bacillota</taxon>
        <taxon>Bacilli</taxon>
        <taxon>Bacillales</taxon>
        <taxon>Candidatus Onthovivens</taxon>
    </lineage>
</organism>
<evidence type="ECO:0000313" key="1">
    <source>
        <dbReference type="EMBL" id="MBO8428087.1"/>
    </source>
</evidence>
<dbReference type="Pfam" id="PF11187">
    <property type="entry name" value="Mbeg1-like"/>
    <property type="match status" value="1"/>
</dbReference>
<dbReference type="EMBL" id="JADIMY010000117">
    <property type="protein sequence ID" value="MBO8428087.1"/>
    <property type="molecule type" value="Genomic_DNA"/>
</dbReference>
<proteinExistence type="predicted"/>
<reference evidence="1" key="1">
    <citation type="submission" date="2020-10" db="EMBL/GenBank/DDBJ databases">
        <authorList>
            <person name="Gilroy R."/>
        </authorList>
    </citation>
    <scope>NUCLEOTIDE SEQUENCE</scope>
    <source>
        <strain evidence="1">11159</strain>
    </source>
</reference>
<comment type="caution">
    <text evidence="1">The sequence shown here is derived from an EMBL/GenBank/DDBJ whole genome shotgun (WGS) entry which is preliminary data.</text>
</comment>
<dbReference type="AlphaFoldDB" id="A0A9D9DI19"/>
<dbReference type="Gene3D" id="3.40.50.1820">
    <property type="entry name" value="alpha/beta hydrolase"/>
    <property type="match status" value="1"/>
</dbReference>
<reference evidence="1" key="2">
    <citation type="journal article" date="2021" name="PeerJ">
        <title>Extensive microbial diversity within the chicken gut microbiome revealed by metagenomics and culture.</title>
        <authorList>
            <person name="Gilroy R."/>
            <person name="Ravi A."/>
            <person name="Getino M."/>
            <person name="Pursley I."/>
            <person name="Horton D.L."/>
            <person name="Alikhan N.F."/>
            <person name="Baker D."/>
            <person name="Gharbi K."/>
            <person name="Hall N."/>
            <person name="Watson M."/>
            <person name="Adriaenssens E.M."/>
            <person name="Foster-Nyarko E."/>
            <person name="Jarju S."/>
            <person name="Secka A."/>
            <person name="Antonio M."/>
            <person name="Oren A."/>
            <person name="Chaudhuri R.R."/>
            <person name="La Ragione R."/>
            <person name="Hildebrand F."/>
            <person name="Pallen M.J."/>
        </authorList>
    </citation>
    <scope>NUCLEOTIDE SEQUENCE</scope>
    <source>
        <strain evidence="1">11159</strain>
    </source>
</reference>